<dbReference type="GO" id="GO:0034040">
    <property type="term" value="F:ATPase-coupled lipid transmembrane transporter activity"/>
    <property type="evidence" value="ECO:0007669"/>
    <property type="project" value="TreeGrafter"/>
</dbReference>
<dbReference type="SUPFAM" id="SSF90123">
    <property type="entry name" value="ABC transporter transmembrane region"/>
    <property type="match status" value="1"/>
</dbReference>
<accession>A0A2P7AX49</accession>
<keyword evidence="3" id="KW-0813">Transport</keyword>
<dbReference type="Proteomes" id="UP000241158">
    <property type="component" value="Unassembled WGS sequence"/>
</dbReference>
<feature type="domain" description="ABC transmembrane type-1" evidence="11">
    <location>
        <begin position="29"/>
        <end position="310"/>
    </location>
</feature>
<feature type="transmembrane region" description="Helical" evidence="9">
    <location>
        <begin position="63"/>
        <end position="82"/>
    </location>
</feature>
<evidence type="ECO:0000313" key="12">
    <source>
        <dbReference type="EMBL" id="PSH58796.1"/>
    </source>
</evidence>
<evidence type="ECO:0000256" key="9">
    <source>
        <dbReference type="SAM" id="Phobius"/>
    </source>
</evidence>
<gene>
    <name evidence="12" type="ORF">CU100_11320</name>
</gene>
<dbReference type="InterPro" id="IPR017871">
    <property type="entry name" value="ABC_transporter-like_CS"/>
</dbReference>
<dbReference type="PROSITE" id="PS50893">
    <property type="entry name" value="ABC_TRANSPORTER_2"/>
    <property type="match status" value="1"/>
</dbReference>
<dbReference type="Gene3D" id="1.20.1560.10">
    <property type="entry name" value="ABC transporter type 1, transmembrane domain"/>
    <property type="match status" value="1"/>
</dbReference>
<evidence type="ECO:0000256" key="7">
    <source>
        <dbReference type="ARBA" id="ARBA00022989"/>
    </source>
</evidence>
<dbReference type="InterPro" id="IPR036640">
    <property type="entry name" value="ABC1_TM_sf"/>
</dbReference>
<protein>
    <submittedName>
        <fullName evidence="12">ABC transporter</fullName>
    </submittedName>
</protein>
<dbReference type="PANTHER" id="PTHR24221">
    <property type="entry name" value="ATP-BINDING CASSETTE SUB-FAMILY B"/>
    <property type="match status" value="1"/>
</dbReference>
<dbReference type="AlphaFoldDB" id="A0A2P7AX49"/>
<evidence type="ECO:0000256" key="8">
    <source>
        <dbReference type="ARBA" id="ARBA00023136"/>
    </source>
</evidence>
<dbReference type="PROSITE" id="PS00211">
    <property type="entry name" value="ABC_TRANSPORTER_1"/>
    <property type="match status" value="1"/>
</dbReference>
<dbReference type="Pfam" id="PF00664">
    <property type="entry name" value="ABC_membrane"/>
    <property type="match status" value="1"/>
</dbReference>
<feature type="transmembrane region" description="Helical" evidence="9">
    <location>
        <begin position="253"/>
        <end position="274"/>
    </location>
</feature>
<evidence type="ECO:0000256" key="3">
    <source>
        <dbReference type="ARBA" id="ARBA00022448"/>
    </source>
</evidence>
<keyword evidence="8 9" id="KW-0472">Membrane</keyword>
<dbReference type="InterPro" id="IPR027417">
    <property type="entry name" value="P-loop_NTPase"/>
</dbReference>
<dbReference type="Pfam" id="PF00005">
    <property type="entry name" value="ABC_tran"/>
    <property type="match status" value="1"/>
</dbReference>
<keyword evidence="6" id="KW-0067">ATP-binding</keyword>
<dbReference type="FunFam" id="3.40.50.300:FF:000287">
    <property type="entry name" value="Multidrug ABC transporter ATP-binding protein"/>
    <property type="match status" value="1"/>
</dbReference>
<dbReference type="InterPro" id="IPR003593">
    <property type="entry name" value="AAA+_ATPase"/>
</dbReference>
<keyword evidence="5" id="KW-0547">Nucleotide-binding</keyword>
<evidence type="ECO:0000256" key="5">
    <source>
        <dbReference type="ARBA" id="ARBA00022741"/>
    </source>
</evidence>
<dbReference type="PANTHER" id="PTHR24221:SF632">
    <property type="entry name" value="ATP-DEPENDENT LIPID A-CORE FLIPPASE"/>
    <property type="match status" value="1"/>
</dbReference>
<feature type="transmembrane region" description="Helical" evidence="9">
    <location>
        <begin position="27"/>
        <end position="48"/>
    </location>
</feature>
<sequence>MVRRQPPFHRGAWAFVWHYVLGRRVQFTALISMVLGAAGCAISIQYVMKLLVDAMAGPQEGNGVWIALSIFIALIAVESLLWRFSGWLGCRVTIAIGVDMRLDLFGYLNGQPMRYFAENLAGSLGQRLTSTAGNFGALANTIVWRVLPPCVDFVGALIIFYTVDLHMMLALAAAVLVIMIGLLIFGERGRYLHRAYAAEATRAGGDLIDVISNMWSVKAFSARLRERERLARHFATEAAAQRASWMYTEKARLLHDIALWLMAGGMLVWAVSLWSERQISPGDVVVVSALTFRILHGSRDLALSLVDTVQNLGFIEDTLGVIGQPQTVRDLPGAPRLIAYAGAVSFRDVHFGYGRDSEAIKGLSLEIPAGQKIGIVGPSGAGKSTFVHLLQRLYDVQEGQILIDGQAIETTAQDSLREALAVVPQEITLFHRTIMENIRFGRPDATDEEVFSAARAAHCDGFIRRLGEGYDSLVGERGIKLSGGQRQRIGIARAFLKTAPIIILDEATSALDTEAEMEIQRAVVTVMSNRTVIAVAHRLSTLASFDRIIVINEGRIIEDGSVSELRTKGGMFDRMWRLQAEGLSVDEAV</sequence>
<feature type="domain" description="ABC transporter" evidence="10">
    <location>
        <begin position="344"/>
        <end position="578"/>
    </location>
</feature>
<dbReference type="InterPro" id="IPR039421">
    <property type="entry name" value="Type_1_exporter"/>
</dbReference>
<evidence type="ECO:0000256" key="2">
    <source>
        <dbReference type="ARBA" id="ARBA00005417"/>
    </source>
</evidence>
<evidence type="ECO:0000256" key="1">
    <source>
        <dbReference type="ARBA" id="ARBA00004651"/>
    </source>
</evidence>
<dbReference type="PROSITE" id="PS50929">
    <property type="entry name" value="ABC_TM1F"/>
    <property type="match status" value="1"/>
</dbReference>
<evidence type="ECO:0000256" key="4">
    <source>
        <dbReference type="ARBA" id="ARBA00022692"/>
    </source>
</evidence>
<feature type="transmembrane region" description="Helical" evidence="9">
    <location>
        <begin position="167"/>
        <end position="185"/>
    </location>
</feature>
<dbReference type="SMART" id="SM00382">
    <property type="entry name" value="AAA"/>
    <property type="match status" value="1"/>
</dbReference>
<evidence type="ECO:0000259" key="10">
    <source>
        <dbReference type="PROSITE" id="PS50893"/>
    </source>
</evidence>
<dbReference type="GO" id="GO:0140359">
    <property type="term" value="F:ABC-type transporter activity"/>
    <property type="evidence" value="ECO:0007669"/>
    <property type="project" value="InterPro"/>
</dbReference>
<keyword evidence="7 9" id="KW-1133">Transmembrane helix</keyword>
<dbReference type="GO" id="GO:0016887">
    <property type="term" value="F:ATP hydrolysis activity"/>
    <property type="evidence" value="ECO:0007669"/>
    <property type="project" value="InterPro"/>
</dbReference>
<comment type="caution">
    <text evidence="12">The sequence shown here is derived from an EMBL/GenBank/DDBJ whole genome shotgun (WGS) entry which is preliminary data.</text>
</comment>
<dbReference type="Gene3D" id="3.40.50.300">
    <property type="entry name" value="P-loop containing nucleotide triphosphate hydrolases"/>
    <property type="match status" value="1"/>
</dbReference>
<dbReference type="GO" id="GO:0005524">
    <property type="term" value="F:ATP binding"/>
    <property type="evidence" value="ECO:0007669"/>
    <property type="project" value="UniProtKB-KW"/>
</dbReference>
<dbReference type="SUPFAM" id="SSF52540">
    <property type="entry name" value="P-loop containing nucleoside triphosphate hydrolases"/>
    <property type="match status" value="1"/>
</dbReference>
<dbReference type="EMBL" id="PGGN01000002">
    <property type="protein sequence ID" value="PSH58796.1"/>
    <property type="molecule type" value="Genomic_DNA"/>
</dbReference>
<organism evidence="12 13">
    <name type="scientific">Phyllobacterium endophyticum</name>
    <dbReference type="NCBI Taxonomy" id="1149773"/>
    <lineage>
        <taxon>Bacteria</taxon>
        <taxon>Pseudomonadati</taxon>
        <taxon>Pseudomonadota</taxon>
        <taxon>Alphaproteobacteria</taxon>
        <taxon>Hyphomicrobiales</taxon>
        <taxon>Phyllobacteriaceae</taxon>
        <taxon>Phyllobacterium</taxon>
    </lineage>
</organism>
<comment type="subcellular location">
    <subcellularLocation>
        <location evidence="1">Cell membrane</location>
        <topology evidence="1">Multi-pass membrane protein</topology>
    </subcellularLocation>
</comment>
<evidence type="ECO:0000259" key="11">
    <source>
        <dbReference type="PROSITE" id="PS50929"/>
    </source>
</evidence>
<keyword evidence="4 9" id="KW-0812">Transmembrane</keyword>
<dbReference type="InterPro" id="IPR003439">
    <property type="entry name" value="ABC_transporter-like_ATP-bd"/>
</dbReference>
<dbReference type="OrthoDB" id="9804259at2"/>
<reference evidence="13" key="1">
    <citation type="submission" date="2017-11" db="EMBL/GenBank/DDBJ databases">
        <authorList>
            <person name="Kuznetsova I."/>
            <person name="Sazanova A."/>
            <person name="Chirak E."/>
            <person name="Safronova V."/>
            <person name="Willems A."/>
        </authorList>
    </citation>
    <scope>NUCLEOTIDE SEQUENCE [LARGE SCALE GENOMIC DNA]</scope>
    <source>
        <strain evidence="13">PEPV15</strain>
    </source>
</reference>
<name>A0A2P7AX49_9HYPH</name>
<comment type="similarity">
    <text evidence="2">Belongs to the ABC transporter superfamily.</text>
</comment>
<evidence type="ECO:0000313" key="13">
    <source>
        <dbReference type="Proteomes" id="UP000241158"/>
    </source>
</evidence>
<dbReference type="GO" id="GO:0005886">
    <property type="term" value="C:plasma membrane"/>
    <property type="evidence" value="ECO:0007669"/>
    <property type="project" value="UniProtKB-SubCell"/>
</dbReference>
<evidence type="ECO:0000256" key="6">
    <source>
        <dbReference type="ARBA" id="ARBA00022840"/>
    </source>
</evidence>
<keyword evidence="13" id="KW-1185">Reference proteome</keyword>
<feature type="transmembrane region" description="Helical" evidence="9">
    <location>
        <begin position="142"/>
        <end position="161"/>
    </location>
</feature>
<proteinExistence type="inferred from homology"/>
<dbReference type="InterPro" id="IPR011527">
    <property type="entry name" value="ABC1_TM_dom"/>
</dbReference>